<evidence type="ECO:0000313" key="1">
    <source>
        <dbReference type="EMBL" id="QQZ07685.1"/>
    </source>
</evidence>
<accession>A0ABX7DXN2</accession>
<evidence type="ECO:0008006" key="3">
    <source>
        <dbReference type="Google" id="ProtNLM"/>
    </source>
</evidence>
<gene>
    <name evidence="1" type="ORF">I5776_11310</name>
</gene>
<sequence>MIINEIFTKRQTIISYSLKEIKCMFAEDRLVFKEVRQSQVRSIKKYIFENAHKQQVYFPPIVASVDKAQLGKKKPQKLTIIDGSKRIKALLQLDDMIAKAIKSDNDEEAKKAFMLMYSLKETEFAFQIFEGLTKLESDQLYIDLNTKGKKVSLSKRIEFDSRNEINQITNYILQHHALLKTAGVETEKQAIIRPGNKKLLSLSQLRQLVSIFLTGNIASSSLELNVNLSHELAEYSELIIGWFDQLFEFYPAHSIGDYHESMLASFPVLISVALYSNKGLYHLPIEKRKIKLQERMRNIRNVNWKRTNKDWEQFKGSKKGREKYFYLAKDKKNIKEIVKWLENQRG</sequence>
<evidence type="ECO:0000313" key="2">
    <source>
        <dbReference type="Proteomes" id="UP000595691"/>
    </source>
</evidence>
<organism evidence="1 2">
    <name type="scientific">Heyndrickxia vini</name>
    <dbReference type="NCBI Taxonomy" id="1476025"/>
    <lineage>
        <taxon>Bacteria</taxon>
        <taxon>Bacillati</taxon>
        <taxon>Bacillota</taxon>
        <taxon>Bacilli</taxon>
        <taxon>Bacillales</taxon>
        <taxon>Bacillaceae</taxon>
        <taxon>Heyndrickxia</taxon>
    </lineage>
</organism>
<dbReference type="Pfam" id="PF14072">
    <property type="entry name" value="DndB"/>
    <property type="match status" value="1"/>
</dbReference>
<proteinExistence type="predicted"/>
<dbReference type="EMBL" id="CP065425">
    <property type="protein sequence ID" value="QQZ07685.1"/>
    <property type="molecule type" value="Genomic_DNA"/>
</dbReference>
<dbReference type="RefSeq" id="WP_202776520.1">
    <property type="nucleotide sequence ID" value="NZ_CP065425.1"/>
</dbReference>
<dbReference type="InterPro" id="IPR017642">
    <property type="entry name" value="DNA_S_mod_DndB"/>
</dbReference>
<reference evidence="1 2" key="1">
    <citation type="submission" date="2020-11" db="EMBL/GenBank/DDBJ databases">
        <title>Taxonomic evaluation of the Bacillus sporothermodurans group of bacteria based on whole genome sequences.</title>
        <authorList>
            <person name="Fiedler G."/>
            <person name="Herbstmann A.-D."/>
            <person name="Doll E."/>
            <person name="Wenning M."/>
            <person name="Brinks E."/>
            <person name="Kabisch J."/>
            <person name="Breitenwieser F."/>
            <person name="Lappann M."/>
            <person name="Boehnlein C."/>
            <person name="Franz C."/>
        </authorList>
    </citation>
    <scope>NUCLEOTIDE SEQUENCE [LARGE SCALE GENOMIC DNA]</scope>
    <source>
        <strain evidence="1 2">JCM 19841</strain>
    </source>
</reference>
<keyword evidence="2" id="KW-1185">Reference proteome</keyword>
<dbReference type="Proteomes" id="UP000595691">
    <property type="component" value="Chromosome"/>
</dbReference>
<protein>
    <recommendedName>
        <fullName evidence="3">ParB/Sulfiredoxin domain-containing protein</fullName>
    </recommendedName>
</protein>
<name>A0ABX7DXN2_9BACI</name>